<evidence type="ECO:0000256" key="6">
    <source>
        <dbReference type="SAM" id="MobiDB-lite"/>
    </source>
</evidence>
<keyword evidence="4" id="KW-0175">Coiled coil</keyword>
<feature type="transmembrane region" description="Helical" evidence="7">
    <location>
        <begin position="136"/>
        <end position="157"/>
    </location>
</feature>
<accession>A0A2C9M249</accession>
<dbReference type="OrthoDB" id="342281at2759"/>
<comment type="subcellular location">
    <subcellularLocation>
        <location evidence="1">Membrane</location>
    </subcellularLocation>
</comment>
<keyword evidence="3 7" id="KW-1133">Transmembrane helix</keyword>
<protein>
    <recommendedName>
        <fullName evidence="8">SUN domain-containing protein</fullName>
    </recommendedName>
</protein>
<feature type="region of interest" description="Disordered" evidence="6">
    <location>
        <begin position="1"/>
        <end position="101"/>
    </location>
</feature>
<organism evidence="9 10">
    <name type="scientific">Biomphalaria glabrata</name>
    <name type="common">Bloodfluke planorb</name>
    <name type="synonym">Freshwater snail</name>
    <dbReference type="NCBI Taxonomy" id="6526"/>
    <lineage>
        <taxon>Eukaryota</taxon>
        <taxon>Metazoa</taxon>
        <taxon>Spiralia</taxon>
        <taxon>Lophotrochozoa</taxon>
        <taxon>Mollusca</taxon>
        <taxon>Gastropoda</taxon>
        <taxon>Heterobranchia</taxon>
        <taxon>Euthyneura</taxon>
        <taxon>Panpulmonata</taxon>
        <taxon>Hygrophila</taxon>
        <taxon>Lymnaeoidea</taxon>
        <taxon>Planorbidae</taxon>
        <taxon>Biomphalaria</taxon>
    </lineage>
</organism>
<dbReference type="VEuPathDB" id="VectorBase:BGLAX_047152"/>
<evidence type="ECO:0000256" key="4">
    <source>
        <dbReference type="ARBA" id="ARBA00023054"/>
    </source>
</evidence>
<dbReference type="PANTHER" id="PTHR12911">
    <property type="entry name" value="SAD1/UNC-84-LIKE PROTEIN-RELATED"/>
    <property type="match status" value="1"/>
</dbReference>
<dbReference type="VEuPathDB" id="VectorBase:BGLB037645"/>
<dbReference type="PANTHER" id="PTHR12911:SF22">
    <property type="entry name" value="SUN DOMAIN-CONTAINING PROTEIN 2"/>
    <property type="match status" value="1"/>
</dbReference>
<evidence type="ECO:0000313" key="9">
    <source>
        <dbReference type="EnsemblMetazoa" id="BGLB037645-PB"/>
    </source>
</evidence>
<feature type="compositionally biased region" description="Basic residues" evidence="6">
    <location>
        <begin position="22"/>
        <end position="40"/>
    </location>
</feature>
<evidence type="ECO:0000256" key="3">
    <source>
        <dbReference type="ARBA" id="ARBA00022989"/>
    </source>
</evidence>
<evidence type="ECO:0000256" key="2">
    <source>
        <dbReference type="ARBA" id="ARBA00022692"/>
    </source>
</evidence>
<dbReference type="EnsemblMetazoa" id="BGLB037645-RB">
    <property type="protein sequence ID" value="BGLB037645-PB"/>
    <property type="gene ID" value="BGLB037645"/>
</dbReference>
<dbReference type="Proteomes" id="UP000076420">
    <property type="component" value="Unassembled WGS sequence"/>
</dbReference>
<dbReference type="GO" id="GO:0034993">
    <property type="term" value="C:meiotic nuclear membrane microtubule tethering complex"/>
    <property type="evidence" value="ECO:0007669"/>
    <property type="project" value="TreeGrafter"/>
</dbReference>
<dbReference type="InterPro" id="IPR045119">
    <property type="entry name" value="SUN1-5"/>
</dbReference>
<evidence type="ECO:0000256" key="5">
    <source>
        <dbReference type="ARBA" id="ARBA00023136"/>
    </source>
</evidence>
<evidence type="ECO:0000313" key="10">
    <source>
        <dbReference type="Proteomes" id="UP000076420"/>
    </source>
</evidence>
<dbReference type="FunFam" id="2.60.120.260:FF:000009">
    <property type="entry name" value="SUN domain-containing protein 1 isoform X1"/>
    <property type="match status" value="1"/>
</dbReference>
<dbReference type="AlphaFoldDB" id="A0A2C9M249"/>
<name>A0A2C9M249_BIOGL</name>
<keyword evidence="5 7" id="KW-0472">Membrane</keyword>
<feature type="compositionally biased region" description="Low complexity" evidence="6">
    <location>
        <begin position="87"/>
        <end position="98"/>
    </location>
</feature>
<dbReference type="Pfam" id="PF07738">
    <property type="entry name" value="Sad1_UNC"/>
    <property type="match status" value="1"/>
</dbReference>
<dbReference type="Gene3D" id="2.60.120.260">
    <property type="entry name" value="Galactose-binding domain-like"/>
    <property type="match status" value="1"/>
</dbReference>
<dbReference type="GO" id="GO:0043495">
    <property type="term" value="F:protein-membrane adaptor activity"/>
    <property type="evidence" value="ECO:0007669"/>
    <property type="project" value="TreeGrafter"/>
</dbReference>
<evidence type="ECO:0000259" key="8">
    <source>
        <dbReference type="PROSITE" id="PS51469"/>
    </source>
</evidence>
<dbReference type="InterPro" id="IPR012919">
    <property type="entry name" value="SUN_dom"/>
</dbReference>
<dbReference type="KEGG" id="bgt:106052127"/>
<feature type="domain" description="SUN" evidence="8">
    <location>
        <begin position="204"/>
        <end position="378"/>
    </location>
</feature>
<feature type="compositionally biased region" description="Low complexity" evidence="6">
    <location>
        <begin position="41"/>
        <end position="53"/>
    </location>
</feature>
<dbReference type="PROSITE" id="PS51469">
    <property type="entry name" value="SUN"/>
    <property type="match status" value="1"/>
</dbReference>
<keyword evidence="2 7" id="KW-0812">Transmembrane</keyword>
<evidence type="ECO:0000256" key="7">
    <source>
        <dbReference type="SAM" id="Phobius"/>
    </source>
</evidence>
<proteinExistence type="predicted"/>
<dbReference type="STRING" id="6526.A0A2C9M249"/>
<evidence type="ECO:0000256" key="1">
    <source>
        <dbReference type="ARBA" id="ARBA00004370"/>
    </source>
</evidence>
<gene>
    <name evidence="9" type="primary">106052127</name>
</gene>
<sequence>MSRETRYRSCKKPPASQCYPRLRPKTSTRPRAKSRSRSRSGTRSDSAAAGTGSKCSRRHDNHSCAPAPRPQAQQRDRVEAQSDECDVSSSSSSESCESGCNARRCGRSWLSLGELLKRLSCQLSKVNPMNFSCCTLYILGVLLLLGFLYLYGLTLLYQLYRLLRILAQTFLPSSWLKTTQEIVEEALYKYSADRLGITDYALESSGATVLCSSETYYSKFGMISVFNLPTWYHASTPSSVIQPDVQPGNCWAMNGNFGFVTIQLVMPVVVTAVTLEHIPKEISVAGRLDSAPRDFMIIGKERGLDSPDVILGSFTYKIGENPIQLFHIKDPNCLMKETPEKCGPNKLIISIITLKILNNYGNQEYTCIYRFRVHGNPQPSA</sequence>
<reference evidence="9" key="1">
    <citation type="submission" date="2020-05" db="UniProtKB">
        <authorList>
            <consortium name="EnsemblMetazoa"/>
        </authorList>
    </citation>
    <scope>IDENTIFICATION</scope>
    <source>
        <strain evidence="9">BB02</strain>
    </source>
</reference>